<dbReference type="AlphaFoldDB" id="A0A9N7U3R1"/>
<sequence length="169" mass="18634">MLSYNTECLSNLRLPTFGFNGITRSKKKGEEKEQEMIICISANLSSQTLADKMNPVKHRRAGNSSPHLSFNAATGCHPAFTRARWREFYTHLLLNEDDTAEGADKAVTGCVADESARPIFLSTKEQIHTDRNVESTPVVRCDTQLNSASPPSTPHTHHRAFPLTGLPAA</sequence>
<comment type="caution">
    <text evidence="2">The sequence shown here is derived from an EMBL/GenBank/DDBJ whole genome shotgun (WGS) entry which is preliminary data.</text>
</comment>
<accession>A0A9N7U3R1</accession>
<keyword evidence="3" id="KW-1185">Reference proteome</keyword>
<evidence type="ECO:0000256" key="1">
    <source>
        <dbReference type="SAM" id="MobiDB-lite"/>
    </source>
</evidence>
<evidence type="ECO:0000313" key="3">
    <source>
        <dbReference type="Proteomes" id="UP001153269"/>
    </source>
</evidence>
<reference evidence="2" key="1">
    <citation type="submission" date="2020-03" db="EMBL/GenBank/DDBJ databases">
        <authorList>
            <person name="Weist P."/>
        </authorList>
    </citation>
    <scope>NUCLEOTIDE SEQUENCE</scope>
</reference>
<proteinExistence type="predicted"/>
<feature type="region of interest" description="Disordered" evidence="1">
    <location>
        <begin position="146"/>
        <end position="169"/>
    </location>
</feature>
<gene>
    <name evidence="2" type="ORF">PLEPLA_LOCUS12111</name>
</gene>
<name>A0A9N7U3R1_PLEPL</name>
<organism evidence="2 3">
    <name type="scientific">Pleuronectes platessa</name>
    <name type="common">European plaice</name>
    <dbReference type="NCBI Taxonomy" id="8262"/>
    <lineage>
        <taxon>Eukaryota</taxon>
        <taxon>Metazoa</taxon>
        <taxon>Chordata</taxon>
        <taxon>Craniata</taxon>
        <taxon>Vertebrata</taxon>
        <taxon>Euteleostomi</taxon>
        <taxon>Actinopterygii</taxon>
        <taxon>Neopterygii</taxon>
        <taxon>Teleostei</taxon>
        <taxon>Neoteleostei</taxon>
        <taxon>Acanthomorphata</taxon>
        <taxon>Carangaria</taxon>
        <taxon>Pleuronectiformes</taxon>
        <taxon>Pleuronectoidei</taxon>
        <taxon>Pleuronectidae</taxon>
        <taxon>Pleuronectes</taxon>
    </lineage>
</organism>
<evidence type="ECO:0000313" key="2">
    <source>
        <dbReference type="EMBL" id="CAB1424190.1"/>
    </source>
</evidence>
<protein>
    <submittedName>
        <fullName evidence="2">Uncharacterized protein</fullName>
    </submittedName>
</protein>
<dbReference type="Proteomes" id="UP001153269">
    <property type="component" value="Unassembled WGS sequence"/>
</dbReference>
<dbReference type="EMBL" id="CADEAL010000712">
    <property type="protein sequence ID" value="CAB1424190.1"/>
    <property type="molecule type" value="Genomic_DNA"/>
</dbReference>